<reference evidence="4" key="1">
    <citation type="submission" date="2020-10" db="EMBL/GenBank/DDBJ databases">
        <authorList>
            <person name="Gilroy R."/>
        </authorList>
    </citation>
    <scope>NUCLEOTIDE SEQUENCE</scope>
    <source>
        <strain evidence="4">ChiHjej12B11-29160</strain>
    </source>
</reference>
<name>A0A9D1HZS5_9ACTN</name>
<keyword evidence="2" id="KW-1133">Transmembrane helix</keyword>
<dbReference type="AlphaFoldDB" id="A0A9D1HZS5"/>
<dbReference type="GO" id="GO:0080120">
    <property type="term" value="P:CAAX-box protein maturation"/>
    <property type="evidence" value="ECO:0007669"/>
    <property type="project" value="UniProtKB-ARBA"/>
</dbReference>
<proteinExistence type="predicted"/>
<evidence type="ECO:0000313" key="5">
    <source>
        <dbReference type="Proteomes" id="UP000824078"/>
    </source>
</evidence>
<keyword evidence="2" id="KW-0472">Membrane</keyword>
<dbReference type="GO" id="GO:0008237">
    <property type="term" value="F:metallopeptidase activity"/>
    <property type="evidence" value="ECO:0007669"/>
    <property type="project" value="UniProtKB-KW"/>
</dbReference>
<evidence type="ECO:0000313" key="4">
    <source>
        <dbReference type="EMBL" id="HIU24310.1"/>
    </source>
</evidence>
<dbReference type="InterPro" id="IPR003675">
    <property type="entry name" value="Rce1/LyrA-like_dom"/>
</dbReference>
<dbReference type="GO" id="GO:0004175">
    <property type="term" value="F:endopeptidase activity"/>
    <property type="evidence" value="ECO:0007669"/>
    <property type="project" value="UniProtKB-ARBA"/>
</dbReference>
<accession>A0A9D1HZS5</accession>
<feature type="transmembrane region" description="Helical" evidence="2">
    <location>
        <begin position="66"/>
        <end position="86"/>
    </location>
</feature>
<evidence type="ECO:0000259" key="3">
    <source>
        <dbReference type="Pfam" id="PF02517"/>
    </source>
</evidence>
<dbReference type="EMBL" id="DVMQ01000016">
    <property type="protein sequence ID" value="HIU24310.1"/>
    <property type="molecule type" value="Genomic_DNA"/>
</dbReference>
<feature type="transmembrane region" description="Helical" evidence="2">
    <location>
        <begin position="174"/>
        <end position="194"/>
    </location>
</feature>
<sequence length="384" mass="41314">MDSETVEQVLPSSPEKPHIKPYRKHCLPLGFLAFIGSYLVQFPVAFVIALVSVLALGSTDALGLDWLTLLVEFFLVVYTVIVLFLLGGSKPFKCRVAEFLNGLKGSLYFVILALLLVVYTLVGNLASDVAPTADWPIVLIKVFFLCIMVGIYEEGIFRGVLLGCLLPRMSKSKAGVFGAVFIASAIFGIAHVSFSEALSPMVLSQLVLKFLQSGMLGIFFCGLAVSTGNIWPGVFAHAFWDFALMGSSGVFEDPFEISYVDTSSTGWALVAFYVVMIVIQIPTVITAIMRIAKSAPTCGWLASEQMPEAGVHETYGAVSTGGVSQVDVVQNGSSQTTQFDSQVVPQSVPNTFDLVSTQEAEPGSAAWYARRSPDAPPPPKGWQG</sequence>
<feature type="region of interest" description="Disordered" evidence="1">
    <location>
        <begin position="358"/>
        <end position="384"/>
    </location>
</feature>
<comment type="caution">
    <text evidence="4">The sequence shown here is derived from an EMBL/GenBank/DDBJ whole genome shotgun (WGS) entry which is preliminary data.</text>
</comment>
<reference evidence="4" key="2">
    <citation type="journal article" date="2021" name="PeerJ">
        <title>Extensive microbial diversity within the chicken gut microbiome revealed by metagenomics and culture.</title>
        <authorList>
            <person name="Gilroy R."/>
            <person name="Ravi A."/>
            <person name="Getino M."/>
            <person name="Pursley I."/>
            <person name="Horton D.L."/>
            <person name="Alikhan N.F."/>
            <person name="Baker D."/>
            <person name="Gharbi K."/>
            <person name="Hall N."/>
            <person name="Watson M."/>
            <person name="Adriaenssens E.M."/>
            <person name="Foster-Nyarko E."/>
            <person name="Jarju S."/>
            <person name="Secka A."/>
            <person name="Antonio M."/>
            <person name="Oren A."/>
            <person name="Chaudhuri R.R."/>
            <person name="La Ragione R."/>
            <person name="Hildebrand F."/>
            <person name="Pallen M.J."/>
        </authorList>
    </citation>
    <scope>NUCLEOTIDE SEQUENCE</scope>
    <source>
        <strain evidence="4">ChiHjej12B11-29160</strain>
    </source>
</reference>
<dbReference type="Proteomes" id="UP000824078">
    <property type="component" value="Unassembled WGS sequence"/>
</dbReference>
<feature type="domain" description="CAAX prenyl protease 2/Lysostaphin resistance protein A-like" evidence="3">
    <location>
        <begin position="138"/>
        <end position="242"/>
    </location>
</feature>
<feature type="compositionally biased region" description="Pro residues" evidence="1">
    <location>
        <begin position="374"/>
        <end position="384"/>
    </location>
</feature>
<feature type="transmembrane region" description="Helical" evidence="2">
    <location>
        <begin position="107"/>
        <end position="127"/>
    </location>
</feature>
<keyword evidence="4" id="KW-0378">Hydrolase</keyword>
<feature type="transmembrane region" description="Helical" evidence="2">
    <location>
        <begin position="271"/>
        <end position="292"/>
    </location>
</feature>
<gene>
    <name evidence="4" type="ORF">IAD17_05260</name>
</gene>
<keyword evidence="4" id="KW-0482">Metalloprotease</keyword>
<evidence type="ECO:0000256" key="1">
    <source>
        <dbReference type="SAM" id="MobiDB-lite"/>
    </source>
</evidence>
<keyword evidence="4" id="KW-0645">Protease</keyword>
<keyword evidence="2" id="KW-0812">Transmembrane</keyword>
<evidence type="ECO:0000256" key="2">
    <source>
        <dbReference type="SAM" id="Phobius"/>
    </source>
</evidence>
<dbReference type="Pfam" id="PF02517">
    <property type="entry name" value="Rce1-like"/>
    <property type="match status" value="1"/>
</dbReference>
<feature type="transmembrane region" description="Helical" evidence="2">
    <location>
        <begin position="206"/>
        <end position="226"/>
    </location>
</feature>
<protein>
    <submittedName>
        <fullName evidence="4">CPBP family intramembrane metalloprotease</fullName>
    </submittedName>
</protein>
<organism evidence="4 5">
    <name type="scientific">Candidatus Coprovicinus avistercoris</name>
    <dbReference type="NCBI Taxonomy" id="2840754"/>
    <lineage>
        <taxon>Bacteria</taxon>
        <taxon>Bacillati</taxon>
        <taxon>Actinomycetota</taxon>
        <taxon>Coriobacteriia</taxon>
        <taxon>Coriobacteriales</taxon>
        <taxon>Coriobacteriaceae</taxon>
        <taxon>Coriobacteriaceae incertae sedis</taxon>
        <taxon>Candidatus Coprovicinus</taxon>
    </lineage>
</organism>
<feature type="transmembrane region" description="Helical" evidence="2">
    <location>
        <begin position="29"/>
        <end position="54"/>
    </location>
</feature>
<feature type="transmembrane region" description="Helical" evidence="2">
    <location>
        <begin position="133"/>
        <end position="153"/>
    </location>
</feature>